<evidence type="ECO:0000313" key="1">
    <source>
        <dbReference type="EMBL" id="PWW37405.1"/>
    </source>
</evidence>
<dbReference type="EMBL" id="QGTZ01000009">
    <property type="protein sequence ID" value="PWW37405.1"/>
    <property type="molecule type" value="Genomic_DNA"/>
</dbReference>
<dbReference type="Pfam" id="PF00400">
    <property type="entry name" value="WD40"/>
    <property type="match status" value="1"/>
</dbReference>
<protein>
    <submittedName>
        <fullName evidence="1">Lactonase family protein with 7-bladed beta-propeller</fullName>
    </submittedName>
</protein>
<evidence type="ECO:0000313" key="2">
    <source>
        <dbReference type="Proteomes" id="UP000247078"/>
    </source>
</evidence>
<sequence>MPQKSGFFDSIDDDERLYPAREFANYFAQIISNGVFNGGQFLNPTASGLDAVVNVSPGYAWINGYAYSVYDAPLALIIPIANSQDRIDRVILRLDTSTPVRLIKMIVVQGTPSMTPVPPALVRTGDIYDLSLAKVLVTANSTIITQNDITDERLDTNVCGLVNSLVTVDTSIFQEQWEEFMKEIQDDSYATYGYVDQKVSDVDLNYVRQPGFAKATGTSTEYKVSLFPPPVSLPDGFGVTIVPHMNNGANPTLSINGSQVFPLKNSLGLPYPLGTMIAGRPYSFKKVGSDFLAASGGGEVSISGSQLVSREYGQDGILPNQPVYTSTIASLGMTINGKVDGSSEYMAVHPDGDIILIGTTGSQTAYRFYSLSGTVLTPLVVSGYPNSTSFSGAVWTLDGKHLLVYSKSQPQLSSYSFDRNTMTFTRVSQISISETGAVNDISLAANGTHLIMATSGGGSVNNLYSILVTNGILTRNIAIAYPGGDTSYCVAFSPDSKYLAVGCSSSSNYLVFYERSGDTFTKLPALTSPHLGSPRSLAWSPDNQHLVVGDTGANSLSLYKRSDSGFVKQPTSSFSPTGRDSGLARSNNILFHPDGEYLYTAFSASFSAPLTTAIYKRRGDTYVEQQGIGETGYFGSGGRCAVWLNNGKNLLIGGQANASQYGFDFRPNTVFKLTNSFLDIKPWMSELGYTIREGNNTQVREIVTIWR</sequence>
<dbReference type="Proteomes" id="UP000247078">
    <property type="component" value="Unassembled WGS sequence"/>
</dbReference>
<dbReference type="RefSeq" id="WP_208642751.1">
    <property type="nucleotide sequence ID" value="NZ_QGTZ01000009.1"/>
</dbReference>
<dbReference type="InterPro" id="IPR011045">
    <property type="entry name" value="N2O_reductase_N"/>
</dbReference>
<organism evidence="1 2">
    <name type="scientific">Paenibacillus pabuli</name>
    <dbReference type="NCBI Taxonomy" id="1472"/>
    <lineage>
        <taxon>Bacteria</taxon>
        <taxon>Bacillati</taxon>
        <taxon>Bacillota</taxon>
        <taxon>Bacilli</taxon>
        <taxon>Bacillales</taxon>
        <taxon>Paenibacillaceae</taxon>
        <taxon>Paenibacillus</taxon>
    </lineage>
</organism>
<dbReference type="Gene3D" id="2.130.10.10">
    <property type="entry name" value="YVTN repeat-like/Quinoprotein amine dehydrogenase"/>
    <property type="match status" value="1"/>
</dbReference>
<dbReference type="AlphaFoldDB" id="A0A855Y932"/>
<dbReference type="SMART" id="SM00320">
    <property type="entry name" value="WD40"/>
    <property type="match status" value="2"/>
</dbReference>
<accession>A0A855Y932</accession>
<reference evidence="1 2" key="1">
    <citation type="submission" date="2018-05" db="EMBL/GenBank/DDBJ databases">
        <title>Freshwater and sediment microbial communities from various areas in North America, analyzing microbe dynamics in response to fracking.</title>
        <authorList>
            <person name="Lamendella R."/>
        </authorList>
    </citation>
    <scope>NUCLEOTIDE SEQUENCE [LARGE SCALE GENOMIC DNA]</scope>
    <source>
        <strain evidence="1 2">DB-3</strain>
    </source>
</reference>
<dbReference type="SUPFAM" id="SSF50974">
    <property type="entry name" value="Nitrous oxide reductase, N-terminal domain"/>
    <property type="match status" value="1"/>
</dbReference>
<comment type="caution">
    <text evidence="1">The sequence shown here is derived from an EMBL/GenBank/DDBJ whole genome shotgun (WGS) entry which is preliminary data.</text>
</comment>
<dbReference type="InterPro" id="IPR015943">
    <property type="entry name" value="WD40/YVTN_repeat-like_dom_sf"/>
</dbReference>
<dbReference type="InterPro" id="IPR001680">
    <property type="entry name" value="WD40_rpt"/>
</dbReference>
<gene>
    <name evidence="1" type="ORF">DET56_109292</name>
</gene>
<proteinExistence type="predicted"/>
<name>A0A855Y932_9BACL</name>